<evidence type="ECO:0000256" key="1">
    <source>
        <dbReference type="ARBA" id="ARBA00005189"/>
    </source>
</evidence>
<keyword evidence="2 5" id="KW-0808">Transferase</keyword>
<dbReference type="InterPro" id="IPR002123">
    <property type="entry name" value="Plipid/glycerol_acylTrfase"/>
</dbReference>
<evidence type="ECO:0000259" key="4">
    <source>
        <dbReference type="SMART" id="SM00563"/>
    </source>
</evidence>
<dbReference type="RefSeq" id="WP_184865273.1">
    <property type="nucleotide sequence ID" value="NZ_JACHLK010000024.1"/>
</dbReference>
<gene>
    <name evidence="5" type="ORF">HNP48_006570</name>
</gene>
<protein>
    <submittedName>
        <fullName evidence="5">1-acyl-sn-glycerol-3-phosphate acyltransferase</fullName>
        <ecNumber evidence="5">2.3.1.51</ecNumber>
    </submittedName>
</protein>
<dbReference type="EMBL" id="JACHLK010000024">
    <property type="protein sequence ID" value="MBB6563844.1"/>
    <property type="molecule type" value="Genomic_DNA"/>
</dbReference>
<sequence>MTSAASPASPAAQQKPNLFVRVLRVLMSRVARVTVIGAEHLDGPGGKIVVCNHTGWADPLWVGYAALPRKLHQMAKKELFETKLGAWFVSSGGGFPVDRGSPSTATIRQVVSLVNEGQLVLIFPGGTRNTENAEAKRGAATIALRAKGQIVPAHYDGPGEIRASHFFTRPRIRITFGPPIVLPPDATANKESALALTATMDEAMKRVAEQGPA</sequence>
<evidence type="ECO:0000313" key="6">
    <source>
        <dbReference type="Proteomes" id="UP000575083"/>
    </source>
</evidence>
<dbReference type="SUPFAM" id="SSF69593">
    <property type="entry name" value="Glycerol-3-phosphate (1)-acyltransferase"/>
    <property type="match status" value="1"/>
</dbReference>
<dbReference type="SMART" id="SM00563">
    <property type="entry name" value="PlsC"/>
    <property type="match status" value="1"/>
</dbReference>
<accession>A0A7X0PL93</accession>
<dbReference type="GO" id="GO:0006654">
    <property type="term" value="P:phosphatidic acid biosynthetic process"/>
    <property type="evidence" value="ECO:0007669"/>
    <property type="project" value="TreeGrafter"/>
</dbReference>
<dbReference type="Proteomes" id="UP000575083">
    <property type="component" value="Unassembled WGS sequence"/>
</dbReference>
<dbReference type="PANTHER" id="PTHR10434">
    <property type="entry name" value="1-ACYL-SN-GLYCEROL-3-PHOSPHATE ACYLTRANSFERASE"/>
    <property type="match status" value="1"/>
</dbReference>
<feature type="domain" description="Phospholipid/glycerol acyltransferase" evidence="4">
    <location>
        <begin position="47"/>
        <end position="158"/>
    </location>
</feature>
<name>A0A7X0PL93_9BURK</name>
<evidence type="ECO:0000256" key="3">
    <source>
        <dbReference type="ARBA" id="ARBA00023315"/>
    </source>
</evidence>
<dbReference type="EC" id="2.3.1.51" evidence="5"/>
<comment type="caution">
    <text evidence="5">The sequence shown here is derived from an EMBL/GenBank/DDBJ whole genome shotgun (WGS) entry which is preliminary data.</text>
</comment>
<keyword evidence="3 5" id="KW-0012">Acyltransferase</keyword>
<dbReference type="Pfam" id="PF01553">
    <property type="entry name" value="Acyltransferase"/>
    <property type="match status" value="1"/>
</dbReference>
<evidence type="ECO:0000256" key="2">
    <source>
        <dbReference type="ARBA" id="ARBA00022679"/>
    </source>
</evidence>
<evidence type="ECO:0000313" key="5">
    <source>
        <dbReference type="EMBL" id="MBB6563844.1"/>
    </source>
</evidence>
<dbReference type="AlphaFoldDB" id="A0A7X0PL93"/>
<dbReference type="CDD" id="cd07989">
    <property type="entry name" value="LPLAT_AGPAT-like"/>
    <property type="match status" value="1"/>
</dbReference>
<keyword evidence="6" id="KW-1185">Reference proteome</keyword>
<proteinExistence type="predicted"/>
<comment type="pathway">
    <text evidence="1">Lipid metabolism.</text>
</comment>
<dbReference type="GO" id="GO:0003841">
    <property type="term" value="F:1-acylglycerol-3-phosphate O-acyltransferase activity"/>
    <property type="evidence" value="ECO:0007669"/>
    <property type="project" value="UniProtKB-EC"/>
</dbReference>
<dbReference type="PANTHER" id="PTHR10434:SF40">
    <property type="entry name" value="1-ACYL-SN-GLYCEROL-3-PHOSPHATE ACYLTRANSFERASE"/>
    <property type="match status" value="1"/>
</dbReference>
<organism evidence="5 6">
    <name type="scientific">Acidovorax soli</name>
    <dbReference type="NCBI Taxonomy" id="592050"/>
    <lineage>
        <taxon>Bacteria</taxon>
        <taxon>Pseudomonadati</taxon>
        <taxon>Pseudomonadota</taxon>
        <taxon>Betaproteobacteria</taxon>
        <taxon>Burkholderiales</taxon>
        <taxon>Comamonadaceae</taxon>
        <taxon>Acidovorax</taxon>
    </lineage>
</organism>
<reference evidence="5 6" key="1">
    <citation type="submission" date="2020-08" db="EMBL/GenBank/DDBJ databases">
        <title>Functional genomics of gut bacteria from endangered species of beetles.</title>
        <authorList>
            <person name="Carlos-Shanley C."/>
        </authorList>
    </citation>
    <scope>NUCLEOTIDE SEQUENCE [LARGE SCALE GENOMIC DNA]</scope>
    <source>
        <strain evidence="5 6">S00198</strain>
    </source>
</reference>